<reference evidence="1 2" key="1">
    <citation type="submission" date="2018-12" db="EMBL/GenBank/DDBJ databases">
        <authorList>
            <person name="Sun L."/>
            <person name="Chen Z."/>
        </authorList>
    </citation>
    <scope>NUCLEOTIDE SEQUENCE [LARGE SCALE GENOMIC DNA]</scope>
    <source>
        <strain evidence="1 2">3-5-3</strain>
    </source>
</reference>
<sequence>MSNCPRGQEGS</sequence>
<gene>
    <name evidence="1" type="ORF">EJP77_06520</name>
</gene>
<organism evidence="1 2">
    <name type="scientific">Paenibacillus zeisoli</name>
    <dbReference type="NCBI Taxonomy" id="2496267"/>
    <lineage>
        <taxon>Bacteria</taxon>
        <taxon>Bacillati</taxon>
        <taxon>Bacillota</taxon>
        <taxon>Bacilli</taxon>
        <taxon>Bacillales</taxon>
        <taxon>Paenibacillaceae</taxon>
        <taxon>Paenibacillus</taxon>
    </lineage>
</organism>
<dbReference type="Proteomes" id="UP000272464">
    <property type="component" value="Unassembled WGS sequence"/>
</dbReference>
<comment type="caution">
    <text evidence="1">The sequence shown here is derived from an EMBL/GenBank/DDBJ whole genome shotgun (WGS) entry which is preliminary data.</text>
</comment>
<name>A0A3S1BA21_9BACL</name>
<evidence type="ECO:0000313" key="1">
    <source>
        <dbReference type="EMBL" id="RUT33778.1"/>
    </source>
</evidence>
<accession>A0A3S1BA21</accession>
<proteinExistence type="predicted"/>
<dbReference type="EMBL" id="RZNX01000002">
    <property type="protein sequence ID" value="RUT33778.1"/>
    <property type="molecule type" value="Genomic_DNA"/>
</dbReference>
<keyword evidence="2" id="KW-1185">Reference proteome</keyword>
<protein>
    <submittedName>
        <fullName evidence="1">Uncharacterized protein</fullName>
    </submittedName>
</protein>
<evidence type="ECO:0000313" key="2">
    <source>
        <dbReference type="Proteomes" id="UP000272464"/>
    </source>
</evidence>